<evidence type="ECO:0000313" key="1">
    <source>
        <dbReference type="EMBL" id="EJK71388.1"/>
    </source>
</evidence>
<proteinExistence type="predicted"/>
<evidence type="ECO:0000313" key="2">
    <source>
        <dbReference type="Proteomes" id="UP000266841"/>
    </source>
</evidence>
<organism evidence="1 2">
    <name type="scientific">Thalassiosira oceanica</name>
    <name type="common">Marine diatom</name>
    <dbReference type="NCBI Taxonomy" id="159749"/>
    <lineage>
        <taxon>Eukaryota</taxon>
        <taxon>Sar</taxon>
        <taxon>Stramenopiles</taxon>
        <taxon>Ochrophyta</taxon>
        <taxon>Bacillariophyta</taxon>
        <taxon>Coscinodiscophyceae</taxon>
        <taxon>Thalassiosirophycidae</taxon>
        <taxon>Thalassiosirales</taxon>
        <taxon>Thalassiosiraceae</taxon>
        <taxon>Thalassiosira</taxon>
    </lineage>
</organism>
<feature type="non-terminal residue" evidence="1">
    <location>
        <position position="1"/>
    </location>
</feature>
<dbReference type="Proteomes" id="UP000266841">
    <property type="component" value="Unassembled WGS sequence"/>
</dbReference>
<protein>
    <submittedName>
        <fullName evidence="1">Uncharacterized protein</fullName>
    </submittedName>
</protein>
<accession>K0SY77</accession>
<dbReference type="EMBL" id="AGNL01007293">
    <property type="protein sequence ID" value="EJK71388.1"/>
    <property type="molecule type" value="Genomic_DNA"/>
</dbReference>
<keyword evidence="2" id="KW-1185">Reference proteome</keyword>
<dbReference type="AlphaFoldDB" id="K0SY77"/>
<reference evidence="1 2" key="1">
    <citation type="journal article" date="2012" name="Genome Biol.">
        <title>Genome and low-iron response of an oceanic diatom adapted to chronic iron limitation.</title>
        <authorList>
            <person name="Lommer M."/>
            <person name="Specht M."/>
            <person name="Roy A.S."/>
            <person name="Kraemer L."/>
            <person name="Andreson R."/>
            <person name="Gutowska M.A."/>
            <person name="Wolf J."/>
            <person name="Bergner S.V."/>
            <person name="Schilhabel M.B."/>
            <person name="Klostermeier U.C."/>
            <person name="Beiko R.G."/>
            <person name="Rosenstiel P."/>
            <person name="Hippler M."/>
            <person name="Laroche J."/>
        </authorList>
    </citation>
    <scope>NUCLEOTIDE SEQUENCE [LARGE SCALE GENOMIC DNA]</scope>
    <source>
        <strain evidence="1 2">CCMP1005</strain>
    </source>
</reference>
<comment type="caution">
    <text evidence="1">The sequence shown here is derived from an EMBL/GenBank/DDBJ whole genome shotgun (WGS) entry which is preliminary data.</text>
</comment>
<sequence>QDGAGGCEAAGGTKFGDMLVPAETVRQFVVDKAVLSCFRQEAKIAGGQHAAGKAPDQGWGLDVKVLQHGVGLSSTEEAELHRVHVRAEECHCA</sequence>
<name>K0SY77_THAOC</name>
<gene>
    <name evidence="1" type="ORF">THAOC_07180</name>
</gene>